<reference evidence="4" key="2">
    <citation type="submission" date="2023-06" db="EMBL/GenBank/DDBJ databases">
        <authorList>
            <person name="Swenson N.G."/>
            <person name="Wegrzyn J.L."/>
            <person name="Mcevoy S.L."/>
        </authorList>
    </citation>
    <scope>NUCLEOTIDE SEQUENCE</scope>
    <source>
        <strain evidence="4">NS2018</strain>
        <tissue evidence="4">Leaf</tissue>
    </source>
</reference>
<dbReference type="GO" id="GO:0034271">
    <property type="term" value="C:phosphatidylinositol 3-kinase complex, class III, type I"/>
    <property type="evidence" value="ECO:0007669"/>
    <property type="project" value="TreeGrafter"/>
</dbReference>
<name>A0AA39VES0_ACESA</name>
<dbReference type="GO" id="GO:0000407">
    <property type="term" value="C:phagophore assembly site"/>
    <property type="evidence" value="ECO:0007669"/>
    <property type="project" value="TreeGrafter"/>
</dbReference>
<proteinExistence type="predicted"/>
<dbReference type="InterPro" id="IPR000403">
    <property type="entry name" value="PI3/4_kinase_cat_dom"/>
</dbReference>
<organism evidence="4 5">
    <name type="scientific">Acer saccharum</name>
    <name type="common">Sugar maple</name>
    <dbReference type="NCBI Taxonomy" id="4024"/>
    <lineage>
        <taxon>Eukaryota</taxon>
        <taxon>Viridiplantae</taxon>
        <taxon>Streptophyta</taxon>
        <taxon>Embryophyta</taxon>
        <taxon>Tracheophyta</taxon>
        <taxon>Spermatophyta</taxon>
        <taxon>Magnoliopsida</taxon>
        <taxon>eudicotyledons</taxon>
        <taxon>Gunneridae</taxon>
        <taxon>Pentapetalae</taxon>
        <taxon>rosids</taxon>
        <taxon>malvids</taxon>
        <taxon>Sapindales</taxon>
        <taxon>Sapindaceae</taxon>
        <taxon>Hippocastanoideae</taxon>
        <taxon>Acereae</taxon>
        <taxon>Acer</taxon>
    </lineage>
</organism>
<feature type="domain" description="PI3K/PI4K catalytic" evidence="3">
    <location>
        <begin position="1"/>
        <end position="69"/>
    </location>
</feature>
<evidence type="ECO:0000256" key="1">
    <source>
        <dbReference type="ARBA" id="ARBA00022679"/>
    </source>
</evidence>
<dbReference type="Proteomes" id="UP001168877">
    <property type="component" value="Unassembled WGS sequence"/>
</dbReference>
<dbReference type="PANTHER" id="PTHR10048">
    <property type="entry name" value="PHOSPHATIDYLINOSITOL KINASE"/>
    <property type="match status" value="1"/>
</dbReference>
<dbReference type="PANTHER" id="PTHR10048:SF7">
    <property type="entry name" value="PHOSPHATIDYLINOSITOL 3-KINASE CATALYTIC SUBUNIT TYPE 3"/>
    <property type="match status" value="1"/>
</dbReference>
<dbReference type="EMBL" id="JAUESC010000386">
    <property type="protein sequence ID" value="KAK0577435.1"/>
    <property type="molecule type" value="Genomic_DNA"/>
</dbReference>
<dbReference type="GO" id="GO:0016303">
    <property type="term" value="F:1-phosphatidylinositol-3-kinase activity"/>
    <property type="evidence" value="ECO:0007669"/>
    <property type="project" value="TreeGrafter"/>
</dbReference>
<dbReference type="InterPro" id="IPR011009">
    <property type="entry name" value="Kinase-like_dom_sf"/>
</dbReference>
<dbReference type="Pfam" id="PF00454">
    <property type="entry name" value="PI3_PI4_kinase"/>
    <property type="match status" value="1"/>
</dbReference>
<evidence type="ECO:0000313" key="5">
    <source>
        <dbReference type="Proteomes" id="UP001168877"/>
    </source>
</evidence>
<dbReference type="GO" id="GO:0048015">
    <property type="term" value="P:phosphatidylinositol-mediated signaling"/>
    <property type="evidence" value="ECO:0007669"/>
    <property type="project" value="TreeGrafter"/>
</dbReference>
<reference evidence="4" key="1">
    <citation type="journal article" date="2022" name="Plant J.">
        <title>Strategies of tolerance reflected in two North American maple genomes.</title>
        <authorList>
            <person name="McEvoy S.L."/>
            <person name="Sezen U.U."/>
            <person name="Trouern-Trend A."/>
            <person name="McMahon S.M."/>
            <person name="Schaberg P.G."/>
            <person name="Yang J."/>
            <person name="Wegrzyn J.L."/>
            <person name="Swenson N.G."/>
        </authorList>
    </citation>
    <scope>NUCLEOTIDE SEQUENCE</scope>
    <source>
        <strain evidence="4">NS2018</strain>
    </source>
</reference>
<dbReference type="InterPro" id="IPR015433">
    <property type="entry name" value="PI3/4_kinase"/>
</dbReference>
<dbReference type="InterPro" id="IPR036940">
    <property type="entry name" value="PI3/4_kinase_cat_sf"/>
</dbReference>
<keyword evidence="1" id="KW-0808">Transferase</keyword>
<accession>A0AA39VES0</accession>
<sequence length="69" mass="7570">MVEAMGGAESQYYTRFKSYCCEAYNILRKSSNLILNLFHLMAGSNIPDIASDPEKKYSKASGEVSIGLG</sequence>
<evidence type="ECO:0000259" key="3">
    <source>
        <dbReference type="PROSITE" id="PS50290"/>
    </source>
</evidence>
<dbReference type="GO" id="GO:0034272">
    <property type="term" value="C:phosphatidylinositol 3-kinase complex, class III, type II"/>
    <property type="evidence" value="ECO:0007669"/>
    <property type="project" value="TreeGrafter"/>
</dbReference>
<dbReference type="AlphaFoldDB" id="A0AA39VES0"/>
<keyword evidence="2" id="KW-0418">Kinase</keyword>
<dbReference type="GO" id="GO:0005777">
    <property type="term" value="C:peroxisome"/>
    <property type="evidence" value="ECO:0007669"/>
    <property type="project" value="TreeGrafter"/>
</dbReference>
<evidence type="ECO:0000256" key="2">
    <source>
        <dbReference type="ARBA" id="ARBA00022777"/>
    </source>
</evidence>
<dbReference type="GO" id="GO:0000045">
    <property type="term" value="P:autophagosome assembly"/>
    <property type="evidence" value="ECO:0007669"/>
    <property type="project" value="TreeGrafter"/>
</dbReference>
<dbReference type="Gene3D" id="1.10.1070.11">
    <property type="entry name" value="Phosphatidylinositol 3-/4-kinase, catalytic domain"/>
    <property type="match status" value="1"/>
</dbReference>
<dbReference type="GO" id="GO:0006897">
    <property type="term" value="P:endocytosis"/>
    <property type="evidence" value="ECO:0007669"/>
    <property type="project" value="TreeGrafter"/>
</dbReference>
<comment type="caution">
    <text evidence="4">The sequence shown here is derived from an EMBL/GenBank/DDBJ whole genome shotgun (WGS) entry which is preliminary data.</text>
</comment>
<dbReference type="SUPFAM" id="SSF56112">
    <property type="entry name" value="Protein kinase-like (PK-like)"/>
    <property type="match status" value="1"/>
</dbReference>
<protein>
    <recommendedName>
        <fullName evidence="3">PI3K/PI4K catalytic domain-containing protein</fullName>
    </recommendedName>
</protein>
<evidence type="ECO:0000313" key="4">
    <source>
        <dbReference type="EMBL" id="KAK0577435.1"/>
    </source>
</evidence>
<dbReference type="GO" id="GO:0005768">
    <property type="term" value="C:endosome"/>
    <property type="evidence" value="ECO:0007669"/>
    <property type="project" value="TreeGrafter"/>
</dbReference>
<dbReference type="PROSITE" id="PS50290">
    <property type="entry name" value="PI3_4_KINASE_3"/>
    <property type="match status" value="1"/>
</dbReference>
<gene>
    <name evidence="4" type="ORF">LWI29_032959</name>
</gene>
<keyword evidence="5" id="KW-1185">Reference proteome</keyword>